<evidence type="ECO:0000313" key="2">
    <source>
        <dbReference type="Proteomes" id="UP000314294"/>
    </source>
</evidence>
<dbReference type="AlphaFoldDB" id="A0A4Z2JGN1"/>
<evidence type="ECO:0000313" key="1">
    <source>
        <dbReference type="EMBL" id="TNN88402.1"/>
    </source>
</evidence>
<sequence>MQRRDTDAIDEWKYSHWQSSTPSRRVCAKSNTCAVSAVTRWLAGSTLQLISHIVQCLQSSMLSESGEKQQVNAK</sequence>
<dbReference type="Proteomes" id="UP000314294">
    <property type="component" value="Unassembled WGS sequence"/>
</dbReference>
<name>A0A4Z2JGN1_9TELE</name>
<proteinExistence type="predicted"/>
<gene>
    <name evidence="1" type="ORF">EYF80_001184</name>
</gene>
<comment type="caution">
    <text evidence="1">The sequence shown here is derived from an EMBL/GenBank/DDBJ whole genome shotgun (WGS) entry which is preliminary data.</text>
</comment>
<keyword evidence="2" id="KW-1185">Reference proteome</keyword>
<reference evidence="1 2" key="1">
    <citation type="submission" date="2019-03" db="EMBL/GenBank/DDBJ databases">
        <title>First draft genome of Liparis tanakae, snailfish: a comprehensive survey of snailfish specific genes.</title>
        <authorList>
            <person name="Kim W."/>
            <person name="Song I."/>
            <person name="Jeong J.-H."/>
            <person name="Kim D."/>
            <person name="Kim S."/>
            <person name="Ryu S."/>
            <person name="Song J.Y."/>
            <person name="Lee S.K."/>
        </authorList>
    </citation>
    <scope>NUCLEOTIDE SEQUENCE [LARGE SCALE GENOMIC DNA]</scope>
    <source>
        <tissue evidence="1">Muscle</tissue>
    </source>
</reference>
<dbReference type="OrthoDB" id="5340910at2759"/>
<protein>
    <submittedName>
        <fullName evidence="1">Uncharacterized protein</fullName>
    </submittedName>
</protein>
<dbReference type="EMBL" id="SRLO01000005">
    <property type="protein sequence ID" value="TNN88402.1"/>
    <property type="molecule type" value="Genomic_DNA"/>
</dbReference>
<organism evidence="1 2">
    <name type="scientific">Liparis tanakae</name>
    <name type="common">Tanaka's snailfish</name>
    <dbReference type="NCBI Taxonomy" id="230148"/>
    <lineage>
        <taxon>Eukaryota</taxon>
        <taxon>Metazoa</taxon>
        <taxon>Chordata</taxon>
        <taxon>Craniata</taxon>
        <taxon>Vertebrata</taxon>
        <taxon>Euteleostomi</taxon>
        <taxon>Actinopterygii</taxon>
        <taxon>Neopterygii</taxon>
        <taxon>Teleostei</taxon>
        <taxon>Neoteleostei</taxon>
        <taxon>Acanthomorphata</taxon>
        <taxon>Eupercaria</taxon>
        <taxon>Perciformes</taxon>
        <taxon>Cottioidei</taxon>
        <taxon>Cottales</taxon>
        <taxon>Liparidae</taxon>
        <taxon>Liparis</taxon>
    </lineage>
</organism>
<accession>A0A4Z2JGN1</accession>